<gene>
    <name evidence="3" type="ORF">PVK06_021570</name>
</gene>
<dbReference type="EMBL" id="JARKNE010000006">
    <property type="protein sequence ID" value="KAK5826644.1"/>
    <property type="molecule type" value="Genomic_DNA"/>
</dbReference>
<dbReference type="Gene3D" id="3.40.50.12660">
    <property type="match status" value="4"/>
</dbReference>
<dbReference type="InterPro" id="IPR050452">
    <property type="entry name" value="Metacaspase"/>
</dbReference>
<evidence type="ECO:0000313" key="4">
    <source>
        <dbReference type="Proteomes" id="UP001358586"/>
    </source>
</evidence>
<dbReference type="SUPFAM" id="SSF52129">
    <property type="entry name" value="Caspase-like"/>
    <property type="match status" value="2"/>
</dbReference>
<dbReference type="PANTHER" id="PTHR48104:SF7">
    <property type="entry name" value="METACASPASE-9"/>
    <property type="match status" value="1"/>
</dbReference>
<dbReference type="Pfam" id="PF00656">
    <property type="entry name" value="Peptidase_C14"/>
    <property type="match status" value="3"/>
</dbReference>
<feature type="domain" description="Peptidase C14 caspase" evidence="2">
    <location>
        <begin position="349"/>
        <end position="573"/>
    </location>
</feature>
<dbReference type="Proteomes" id="UP001358586">
    <property type="component" value="Chromosome 6"/>
</dbReference>
<dbReference type="PANTHER" id="PTHR48104">
    <property type="entry name" value="METACASPASE-4"/>
    <property type="match status" value="1"/>
</dbReference>
<feature type="domain" description="Peptidase C14 caspase" evidence="2">
    <location>
        <begin position="9"/>
        <end position="323"/>
    </location>
</feature>
<accession>A0ABR0PQW5</accession>
<feature type="domain" description="Peptidase C14 caspase" evidence="2">
    <location>
        <begin position="599"/>
        <end position="743"/>
    </location>
</feature>
<evidence type="ECO:0000259" key="2">
    <source>
        <dbReference type="Pfam" id="PF00656"/>
    </source>
</evidence>
<proteinExistence type="inferred from homology"/>
<keyword evidence="4" id="KW-1185">Reference proteome</keyword>
<name>A0ABR0PQW5_GOSAR</name>
<dbReference type="InterPro" id="IPR029030">
    <property type="entry name" value="Caspase-like_dom_sf"/>
</dbReference>
<comment type="caution">
    <text evidence="3">The sequence shown here is derived from an EMBL/GenBank/DDBJ whole genome shotgun (WGS) entry which is preliminary data.</text>
</comment>
<protein>
    <recommendedName>
        <fullName evidence="2">Peptidase C14 caspase domain-containing protein</fullName>
    </recommendedName>
</protein>
<organism evidence="3 4">
    <name type="scientific">Gossypium arboreum</name>
    <name type="common">Tree cotton</name>
    <name type="synonym">Gossypium nanking</name>
    <dbReference type="NCBI Taxonomy" id="29729"/>
    <lineage>
        <taxon>Eukaryota</taxon>
        <taxon>Viridiplantae</taxon>
        <taxon>Streptophyta</taxon>
        <taxon>Embryophyta</taxon>
        <taxon>Tracheophyta</taxon>
        <taxon>Spermatophyta</taxon>
        <taxon>Magnoliopsida</taxon>
        <taxon>eudicotyledons</taxon>
        <taxon>Gunneridae</taxon>
        <taxon>Pentapetalae</taxon>
        <taxon>rosids</taxon>
        <taxon>malvids</taxon>
        <taxon>Malvales</taxon>
        <taxon>Malvaceae</taxon>
        <taxon>Malvoideae</taxon>
        <taxon>Gossypium</taxon>
    </lineage>
</organism>
<evidence type="ECO:0000313" key="3">
    <source>
        <dbReference type="EMBL" id="KAK5826644.1"/>
    </source>
</evidence>
<evidence type="ECO:0000256" key="1">
    <source>
        <dbReference type="ARBA" id="ARBA00009005"/>
    </source>
</evidence>
<sequence length="750" mass="81194">MSTKCKKRGVLVGCNYPNTINELSGCVNDAKAMREMIVSTFGFDSKNVELLTDEPGSTYKPTRANIMAALKKMVVAAKEGDALLFHFSGHGVVDLIDPHQPSKKGEAIVPCDLNLIFDVDLGQLIQQLPSGSSFTIVSDSCHSGGLIDKSKEQIGPHSTLRGIAPPVDYKARGISLGTLFDCLVTAANVIIDAQGLLAPRAVDNAINTGTDTMTGIGSLLTTIFGNNVSLKFLPHYERDILNLRSLTEDEGILLSGCQANEFSIDMPASDKTGGKAFGAFTYTVLKVIKDSNGALTNKQLMVKARNEIIKLGIGQQHPCLYCSDENADAAFLGHQPNTTTGAKMSTECKKRAVLVGCNYPNTINELSGCVNDAKAMREMIVSRFGFDSENVELLTDEPESTYKPTRANIMAALKKMVVAAKEGDALLFHFSGHGVVDVIDHHQPSKKGEAIVPCDLNLIFDNMTGIGSLLTIIFGNNVSLKFLPHYERDILNLRSLTEDEGILLSGCQANELSLDLRASDKTEGKAFGAFTYSILKVIKESNDALTNRQLVVKARNEIIKLGIGQQHPCLYCSDENADAAFLGHQPNTTTGAKMSKGTKRAVLVGCNYPMTQFRLHGCINDVRAIRGLILNFGFKESDVNVLTDAPGAPVLPTGANIKDALNRMMNKAKAGDILFFYFSGHGTRIPIFQPGQPFRQDEAIVACDLNLVTDVDFRRLVNRLPEGASFTILSDSSHSGGLIEKRKNNLVLSI</sequence>
<comment type="similarity">
    <text evidence="1">Belongs to the peptidase C14B family.</text>
</comment>
<reference evidence="3 4" key="1">
    <citation type="submission" date="2023-03" db="EMBL/GenBank/DDBJ databases">
        <title>WGS of Gossypium arboreum.</title>
        <authorList>
            <person name="Yu D."/>
        </authorList>
    </citation>
    <scope>NUCLEOTIDE SEQUENCE [LARGE SCALE GENOMIC DNA]</scope>
    <source>
        <tissue evidence="3">Leaf</tissue>
    </source>
</reference>
<dbReference type="InterPro" id="IPR011600">
    <property type="entry name" value="Pept_C14_caspase"/>
</dbReference>